<organism evidence="1 2">
    <name type="scientific">Mycobacterium palustre</name>
    <dbReference type="NCBI Taxonomy" id="153971"/>
    <lineage>
        <taxon>Bacteria</taxon>
        <taxon>Bacillati</taxon>
        <taxon>Actinomycetota</taxon>
        <taxon>Actinomycetes</taxon>
        <taxon>Mycobacteriales</taxon>
        <taxon>Mycobacteriaceae</taxon>
        <taxon>Mycobacterium</taxon>
        <taxon>Mycobacterium simiae complex</taxon>
    </lineage>
</organism>
<keyword evidence="2" id="KW-1185">Reference proteome</keyword>
<proteinExistence type="predicted"/>
<reference evidence="1 2" key="1">
    <citation type="submission" date="2016-01" db="EMBL/GenBank/DDBJ databases">
        <title>The new phylogeny of the genus Mycobacterium.</title>
        <authorList>
            <person name="Tarcisio F."/>
            <person name="Conor M."/>
            <person name="Antonella G."/>
            <person name="Elisabetta G."/>
            <person name="Giulia F.S."/>
            <person name="Sara T."/>
            <person name="Anna F."/>
            <person name="Clotilde B."/>
            <person name="Roberto B."/>
            <person name="Veronica D.S."/>
            <person name="Fabio R."/>
            <person name="Monica P."/>
            <person name="Olivier J."/>
            <person name="Enrico T."/>
            <person name="Nicola S."/>
        </authorList>
    </citation>
    <scope>NUCLEOTIDE SEQUENCE [LARGE SCALE GENOMIC DNA]</scope>
    <source>
        <strain evidence="1 2">DSM 44572</strain>
    </source>
</reference>
<comment type="caution">
    <text evidence="1">The sequence shown here is derived from an EMBL/GenBank/DDBJ whole genome shotgun (WGS) entry which is preliminary data.</text>
</comment>
<evidence type="ECO:0000313" key="2">
    <source>
        <dbReference type="Proteomes" id="UP000193529"/>
    </source>
</evidence>
<gene>
    <name evidence="1" type="ORF">AWC19_09590</name>
</gene>
<sequence>MWYIDSINWNDNYTREVDAAINGEWGDEWASDDRRDYGCRVHGNPFMKTMSIAWLDSVENRRGELDAKFYDKDNGLFMPLFELLPDQATRMESIHIFDRDDPEFLELGEERIHERLTSHMADLWTMPEEDRPENFGLDTCKHYVNSIVLNSFAAGHLPPTILMEIIRQEMGLPYAWPSAQIDD</sequence>
<protein>
    <submittedName>
        <fullName evidence="1">Uncharacterized protein</fullName>
    </submittedName>
</protein>
<dbReference type="OrthoDB" id="3618661at2"/>
<dbReference type="EMBL" id="LQPJ01000102">
    <property type="protein sequence ID" value="ORW24352.1"/>
    <property type="molecule type" value="Genomic_DNA"/>
</dbReference>
<dbReference type="STRING" id="153971.AWC19_09590"/>
<dbReference type="Proteomes" id="UP000193529">
    <property type="component" value="Unassembled WGS sequence"/>
</dbReference>
<evidence type="ECO:0000313" key="1">
    <source>
        <dbReference type="EMBL" id="ORW24352.1"/>
    </source>
</evidence>
<accession>A0A1X1ZM17</accession>
<name>A0A1X1ZM17_9MYCO</name>
<dbReference type="AlphaFoldDB" id="A0A1X1ZM17"/>
<dbReference type="RefSeq" id="WP_085078670.1">
    <property type="nucleotide sequence ID" value="NZ_LQPJ01000102.1"/>
</dbReference>